<dbReference type="STRING" id="1235802.C823_05118"/>
<dbReference type="UniPathway" id="UPA00275">
    <property type="reaction ID" value="UER00401"/>
</dbReference>
<feature type="binding site" evidence="17">
    <location>
        <position position="200"/>
    </location>
    <ligand>
        <name>NADP(+)</name>
        <dbReference type="ChEBI" id="CHEBI:58349"/>
    </ligand>
</feature>
<evidence type="ECO:0000256" key="6">
    <source>
        <dbReference type="ARBA" id="ARBA00022619"/>
    </source>
</evidence>
<feature type="binding site" evidence="17">
    <location>
        <position position="170"/>
    </location>
    <ligand>
        <name>NADP(+)</name>
        <dbReference type="ChEBI" id="CHEBI:58349"/>
    </ligand>
</feature>
<evidence type="ECO:0000256" key="3">
    <source>
        <dbReference type="ARBA" id="ARBA00004910"/>
    </source>
</evidence>
<feature type="binding site" evidence="18">
    <location>
        <position position="50"/>
    </location>
    <ligand>
        <name>Zn(2+)</name>
        <dbReference type="ChEBI" id="CHEBI:29105"/>
        <note>catalytic</note>
    </ligand>
</feature>
<dbReference type="GO" id="GO:0008270">
    <property type="term" value="F:zinc ion binding"/>
    <property type="evidence" value="ECO:0007669"/>
    <property type="project" value="InterPro"/>
</dbReference>
<comment type="pathway">
    <text evidence="2 15">Cofactor biosynthesis; riboflavin biosynthesis; 5-amino-6-(D-ribitylamino)uracil from GTP: step 2/4.</text>
</comment>
<evidence type="ECO:0000256" key="10">
    <source>
        <dbReference type="ARBA" id="ARBA00022857"/>
    </source>
</evidence>
<dbReference type="SUPFAM" id="SSF53597">
    <property type="entry name" value="Dihydrofolate reductase-like"/>
    <property type="match status" value="1"/>
</dbReference>
<evidence type="ECO:0000256" key="16">
    <source>
        <dbReference type="PIRSR" id="PIRSR006769-1"/>
    </source>
</evidence>
<feature type="binding site" evidence="18">
    <location>
        <position position="75"/>
    </location>
    <ligand>
        <name>Zn(2+)</name>
        <dbReference type="ChEBI" id="CHEBI:29105"/>
        <note>catalytic</note>
    </ligand>
</feature>
<comment type="pathway">
    <text evidence="3 15">Cofactor biosynthesis; riboflavin biosynthesis; 5-amino-6-(D-ribitylamino)uracil from GTP: step 3/4.</text>
</comment>
<dbReference type="EC" id="3.5.4.26" evidence="15"/>
<keyword evidence="21" id="KW-1185">Reference proteome</keyword>
<feature type="domain" description="CMP/dCMP-type deaminase" evidence="19">
    <location>
        <begin position="1"/>
        <end position="123"/>
    </location>
</feature>
<dbReference type="InterPro" id="IPR016193">
    <property type="entry name" value="Cytidine_deaminase-like"/>
</dbReference>
<feature type="binding site" evidence="17">
    <location>
        <position position="221"/>
    </location>
    <ligand>
        <name>NADP(+)</name>
        <dbReference type="ChEBI" id="CHEBI:58349"/>
    </ligand>
</feature>
<dbReference type="SUPFAM" id="SSF53927">
    <property type="entry name" value="Cytidine deaminase-like"/>
    <property type="match status" value="1"/>
</dbReference>
<evidence type="ECO:0000256" key="15">
    <source>
        <dbReference type="PIRNR" id="PIRNR006769"/>
    </source>
</evidence>
<keyword evidence="10 15" id="KW-0521">NADP</keyword>
<evidence type="ECO:0000256" key="1">
    <source>
        <dbReference type="ARBA" id="ARBA00002151"/>
    </source>
</evidence>
<dbReference type="InterPro" id="IPR024072">
    <property type="entry name" value="DHFR-like_dom_sf"/>
</dbReference>
<evidence type="ECO:0000256" key="2">
    <source>
        <dbReference type="ARBA" id="ARBA00004882"/>
    </source>
</evidence>
<dbReference type="EMBL" id="AQFT01000148">
    <property type="protein sequence ID" value="EMZ20305.1"/>
    <property type="molecule type" value="Genomic_DNA"/>
</dbReference>
<dbReference type="Pfam" id="PF01872">
    <property type="entry name" value="RibD_C"/>
    <property type="match status" value="1"/>
</dbReference>
<dbReference type="InterPro" id="IPR016192">
    <property type="entry name" value="APOBEC/CMP_deaminase_Zn-bd"/>
</dbReference>
<dbReference type="InterPro" id="IPR050765">
    <property type="entry name" value="Riboflavin_Biosynth_HTPR"/>
</dbReference>
<feature type="binding site" evidence="17">
    <location>
        <position position="294"/>
    </location>
    <ligand>
        <name>substrate</name>
    </ligand>
</feature>
<sequence>MNDSEYMRMALEYAKRGCGFTAPNPMVGAVIVKDGRVIGQGWHEKYGEPHAERNALASCTESPEGAVMYVTLEPCCHYGKQPPCVEAVIEARLQRVVVGSADPNPLVSGKGIRILREHGIQVTEHVLQEECDRLNEVFFYYIQTKQPFVVMKYAMTLDGKIAAYTGDSKWITGEAARNHVQQQRHRYTAIMAGIGTVLADDPLLTCRIADGKNPVRIICDTRLQTPLHSQIAATAGEVPTILAAGKQYADRRKQEALEQMGCRILLTDEKNGHVDLRQLMKLLGEQQIDSILLEGGGTLHWAALESGIVRKVQTYMAPKMFGGRDAKTPVEGTGVAAAADAFYFKNSVVTRLGEDLLIESEVAADVYRNH</sequence>
<evidence type="ECO:0000259" key="19">
    <source>
        <dbReference type="PROSITE" id="PS51747"/>
    </source>
</evidence>
<dbReference type="NCBIfam" id="TIGR00326">
    <property type="entry name" value="eubact_ribD"/>
    <property type="match status" value="1"/>
</dbReference>
<comment type="catalytic activity">
    <reaction evidence="13 15">
        <text>5-amino-6-(5-phospho-D-ribitylamino)uracil + NADP(+) = 5-amino-6-(5-phospho-D-ribosylamino)uracil + NADPH + H(+)</text>
        <dbReference type="Rhea" id="RHEA:17845"/>
        <dbReference type="ChEBI" id="CHEBI:15378"/>
        <dbReference type="ChEBI" id="CHEBI:57783"/>
        <dbReference type="ChEBI" id="CHEBI:58349"/>
        <dbReference type="ChEBI" id="CHEBI:58421"/>
        <dbReference type="ChEBI" id="CHEBI:58453"/>
        <dbReference type="EC" id="1.1.1.193"/>
    </reaction>
</comment>
<dbReference type="PIRSF" id="PIRSF006769">
    <property type="entry name" value="RibD"/>
    <property type="match status" value="1"/>
</dbReference>
<feature type="active site" description="Proton donor" evidence="16">
    <location>
        <position position="52"/>
    </location>
</feature>
<organism evidence="20 21">
    <name type="scientific">Eubacterium plexicaudatum ASF492</name>
    <dbReference type="NCBI Taxonomy" id="1235802"/>
    <lineage>
        <taxon>Bacteria</taxon>
        <taxon>Bacillati</taxon>
        <taxon>Bacillota</taxon>
        <taxon>Clostridia</taxon>
        <taxon>Eubacteriales</taxon>
        <taxon>Eubacteriaceae</taxon>
        <taxon>Eubacterium</taxon>
    </lineage>
</organism>
<keyword evidence="6 15" id="KW-0686">Riboflavin biosynthesis</keyword>
<dbReference type="PROSITE" id="PS51747">
    <property type="entry name" value="CYT_DCMP_DEAMINASES_2"/>
    <property type="match status" value="1"/>
</dbReference>
<dbReference type="GO" id="GO:0050661">
    <property type="term" value="F:NADP binding"/>
    <property type="evidence" value="ECO:0007669"/>
    <property type="project" value="InterPro"/>
</dbReference>
<keyword evidence="8 15" id="KW-0378">Hydrolase</keyword>
<dbReference type="PROSITE" id="PS00903">
    <property type="entry name" value="CYT_DCMP_DEAMINASES_1"/>
    <property type="match status" value="1"/>
</dbReference>
<keyword evidence="9 15" id="KW-0862">Zinc</keyword>
<comment type="caution">
    <text evidence="20">The sequence shown here is derived from an EMBL/GenBank/DDBJ whole genome shotgun (WGS) entry which is preliminary data.</text>
</comment>
<feature type="binding site" evidence="17">
    <location>
        <begin position="296"/>
        <end position="302"/>
    </location>
    <ligand>
        <name>NADP(+)</name>
        <dbReference type="ChEBI" id="CHEBI:58349"/>
    </ligand>
</feature>
<comment type="cofactor">
    <cofactor evidence="15 18">
        <name>Zn(2+)</name>
        <dbReference type="ChEBI" id="CHEBI:29105"/>
    </cofactor>
    <text evidence="15 18">Binds 1 zinc ion.</text>
</comment>
<accession>N2A2L5</accession>
<feature type="binding site" evidence="17">
    <location>
        <position position="168"/>
    </location>
    <ligand>
        <name>substrate</name>
    </ligand>
</feature>
<evidence type="ECO:0000256" key="18">
    <source>
        <dbReference type="PIRSR" id="PIRSR006769-3"/>
    </source>
</evidence>
<evidence type="ECO:0000256" key="11">
    <source>
        <dbReference type="ARBA" id="ARBA00023002"/>
    </source>
</evidence>
<protein>
    <recommendedName>
        <fullName evidence="15">Riboflavin biosynthesis protein RibD</fullName>
    </recommendedName>
    <domain>
        <recommendedName>
            <fullName evidence="15">Diaminohydroxyphosphoribosylaminopyrimidine deaminase</fullName>
            <shortName evidence="15">DRAP deaminase</shortName>
            <ecNumber evidence="15">3.5.4.26</ecNumber>
        </recommendedName>
        <alternativeName>
            <fullName evidence="15">Riboflavin-specific deaminase</fullName>
        </alternativeName>
    </domain>
    <domain>
        <recommendedName>
            <fullName evidence="15">5-amino-6-(5-phosphoribosylamino)uracil reductase</fullName>
            <ecNumber evidence="15">1.1.1.193</ecNumber>
        </recommendedName>
        <alternativeName>
            <fullName evidence="15">HTP reductase</fullName>
        </alternativeName>
    </domain>
</protein>
<dbReference type="AlphaFoldDB" id="N2A2L5"/>
<evidence type="ECO:0000256" key="5">
    <source>
        <dbReference type="ARBA" id="ARBA00007417"/>
    </source>
</evidence>
<dbReference type="PANTHER" id="PTHR38011">
    <property type="entry name" value="DIHYDROFOLATE REDUCTASE FAMILY PROTEIN (AFU_ORTHOLOGUE AFUA_8G06820)"/>
    <property type="match status" value="1"/>
</dbReference>
<dbReference type="InterPro" id="IPR011549">
    <property type="entry name" value="RibD_C"/>
</dbReference>
<dbReference type="InterPro" id="IPR002125">
    <property type="entry name" value="CMP_dCMP_dom"/>
</dbReference>
<dbReference type="eggNOG" id="COG1985">
    <property type="taxonomic scope" value="Bacteria"/>
</dbReference>
<comment type="catalytic activity">
    <reaction evidence="14 15">
        <text>2,5-diamino-6-hydroxy-4-(5-phosphoribosylamino)-pyrimidine + H2O + H(+) = 5-amino-6-(5-phospho-D-ribosylamino)uracil + NH4(+)</text>
        <dbReference type="Rhea" id="RHEA:21868"/>
        <dbReference type="ChEBI" id="CHEBI:15377"/>
        <dbReference type="ChEBI" id="CHEBI:15378"/>
        <dbReference type="ChEBI" id="CHEBI:28938"/>
        <dbReference type="ChEBI" id="CHEBI:58453"/>
        <dbReference type="ChEBI" id="CHEBI:58614"/>
        <dbReference type="EC" id="3.5.4.26"/>
    </reaction>
</comment>
<comment type="similarity">
    <text evidence="4 15">In the N-terminal section; belongs to the cytidine and deoxycytidylate deaminase family.</text>
</comment>
<keyword evidence="7 15" id="KW-0479">Metal-binding</keyword>
<feature type="binding site" evidence="18">
    <location>
        <position position="84"/>
    </location>
    <ligand>
        <name>Zn(2+)</name>
        <dbReference type="ChEBI" id="CHEBI:29105"/>
        <note>catalytic</note>
    </ligand>
</feature>
<dbReference type="Gene3D" id="3.40.140.10">
    <property type="entry name" value="Cytidine Deaminase, domain 2"/>
    <property type="match status" value="1"/>
</dbReference>
<dbReference type="Proteomes" id="UP000012589">
    <property type="component" value="Unassembled WGS sequence"/>
</dbReference>
<feature type="binding site" evidence="17">
    <location>
        <position position="207"/>
    </location>
    <ligand>
        <name>substrate</name>
    </ligand>
</feature>
<dbReference type="PANTHER" id="PTHR38011:SF7">
    <property type="entry name" value="2,5-DIAMINO-6-RIBOSYLAMINO-4(3H)-PYRIMIDINONE 5'-PHOSPHATE REDUCTASE"/>
    <property type="match status" value="1"/>
</dbReference>
<dbReference type="EC" id="1.1.1.193" evidence="15"/>
<dbReference type="HOGENOM" id="CLU_036590_1_2_9"/>
<dbReference type="Gene3D" id="3.40.430.10">
    <property type="entry name" value="Dihydrofolate Reductase, subunit A"/>
    <property type="match status" value="1"/>
</dbReference>
<reference evidence="20 21" key="1">
    <citation type="journal article" date="2014" name="Genome Announc.">
        <title>Draft genome sequences of the altered schaedler flora, a defined bacterial community from gnotobiotic mice.</title>
        <authorList>
            <person name="Wannemuehler M.J."/>
            <person name="Overstreet A.M."/>
            <person name="Ward D.V."/>
            <person name="Phillips G.J."/>
        </authorList>
    </citation>
    <scope>NUCLEOTIDE SEQUENCE [LARGE SCALE GENOMIC DNA]</scope>
    <source>
        <strain evidence="20 21">ASF492</strain>
    </source>
</reference>
<dbReference type="OrthoDB" id="9800865at2"/>
<dbReference type="CDD" id="cd01284">
    <property type="entry name" value="Riboflavin_deaminase-reductase"/>
    <property type="match status" value="1"/>
</dbReference>
<gene>
    <name evidence="20" type="ORF">C823_05118</name>
</gene>
<feature type="binding site" evidence="17">
    <location>
        <position position="154"/>
    </location>
    <ligand>
        <name>NADP(+)</name>
        <dbReference type="ChEBI" id="CHEBI:58349"/>
    </ligand>
</feature>
<evidence type="ECO:0000256" key="12">
    <source>
        <dbReference type="ARBA" id="ARBA00023268"/>
    </source>
</evidence>
<comment type="function">
    <text evidence="1 15">Converts 2,5-diamino-6-(ribosylamino)-4(3h)-pyrimidinone 5'-phosphate into 5-amino-6-(ribosylamino)-2,4(1h,3h)-pyrimidinedione 5'-phosphate.</text>
</comment>
<keyword evidence="11 15" id="KW-0560">Oxidoreductase</keyword>
<keyword evidence="12" id="KW-0511">Multifunctional enzyme</keyword>
<dbReference type="eggNOG" id="COG0117">
    <property type="taxonomic scope" value="Bacteria"/>
</dbReference>
<name>N2A2L5_9FIRM</name>
<dbReference type="PATRIC" id="fig|1235802.3.peg.5399"/>
<comment type="similarity">
    <text evidence="5 15">In the C-terminal section; belongs to the HTP reductase family.</text>
</comment>
<feature type="binding site" evidence="17">
    <location>
        <position position="196"/>
    </location>
    <ligand>
        <name>NADP(+)</name>
        <dbReference type="ChEBI" id="CHEBI:58349"/>
    </ligand>
</feature>
<evidence type="ECO:0000256" key="17">
    <source>
        <dbReference type="PIRSR" id="PIRSR006769-2"/>
    </source>
</evidence>
<evidence type="ECO:0000256" key="7">
    <source>
        <dbReference type="ARBA" id="ARBA00022723"/>
    </source>
</evidence>
<evidence type="ECO:0000256" key="14">
    <source>
        <dbReference type="ARBA" id="ARBA00049886"/>
    </source>
</evidence>
<evidence type="ECO:0000256" key="13">
    <source>
        <dbReference type="ARBA" id="ARBA00049861"/>
    </source>
</evidence>
<evidence type="ECO:0000256" key="8">
    <source>
        <dbReference type="ARBA" id="ARBA00022801"/>
    </source>
</evidence>
<feature type="binding site" evidence="17">
    <location>
        <position position="204"/>
    </location>
    <ligand>
        <name>substrate</name>
    </ligand>
</feature>
<dbReference type="Pfam" id="PF00383">
    <property type="entry name" value="dCMP_cyt_deam_1"/>
    <property type="match status" value="1"/>
</dbReference>
<dbReference type="GO" id="GO:0008703">
    <property type="term" value="F:5-amino-6-(5-phosphoribosylamino)uracil reductase activity"/>
    <property type="evidence" value="ECO:0007669"/>
    <property type="project" value="UniProtKB-EC"/>
</dbReference>
<dbReference type="InterPro" id="IPR004794">
    <property type="entry name" value="Eubact_RibD"/>
</dbReference>
<proteinExistence type="inferred from homology"/>
<dbReference type="GO" id="GO:0009231">
    <property type="term" value="P:riboflavin biosynthetic process"/>
    <property type="evidence" value="ECO:0007669"/>
    <property type="project" value="UniProtKB-UniPathway"/>
</dbReference>
<dbReference type="GO" id="GO:0008835">
    <property type="term" value="F:diaminohydroxyphosphoribosylaminopyrimidine deaminase activity"/>
    <property type="evidence" value="ECO:0007669"/>
    <property type="project" value="UniProtKB-EC"/>
</dbReference>
<dbReference type="FunFam" id="3.40.140.10:FF:000025">
    <property type="entry name" value="Riboflavin biosynthesis protein RibD"/>
    <property type="match status" value="1"/>
</dbReference>
<evidence type="ECO:0000313" key="20">
    <source>
        <dbReference type="EMBL" id="EMZ20305.1"/>
    </source>
</evidence>
<dbReference type="InterPro" id="IPR002734">
    <property type="entry name" value="RibDG_C"/>
</dbReference>
<evidence type="ECO:0000256" key="9">
    <source>
        <dbReference type="ARBA" id="ARBA00022833"/>
    </source>
</evidence>
<evidence type="ECO:0000313" key="21">
    <source>
        <dbReference type="Proteomes" id="UP000012589"/>
    </source>
</evidence>
<feature type="binding site" evidence="17">
    <location>
        <position position="184"/>
    </location>
    <ligand>
        <name>substrate</name>
    </ligand>
</feature>
<dbReference type="NCBIfam" id="TIGR00227">
    <property type="entry name" value="ribD_Cterm"/>
    <property type="match status" value="1"/>
</dbReference>
<evidence type="ECO:0000256" key="4">
    <source>
        <dbReference type="ARBA" id="ARBA00005259"/>
    </source>
</evidence>